<feature type="domain" description="HTH araC/xylS-type" evidence="4">
    <location>
        <begin position="8"/>
        <end position="108"/>
    </location>
</feature>
<dbReference type="InterPro" id="IPR020449">
    <property type="entry name" value="Tscrpt_reg_AraC-type_HTH"/>
</dbReference>
<dbReference type="SUPFAM" id="SSF55136">
    <property type="entry name" value="Probable bacterial effector-binding domain"/>
    <property type="match status" value="1"/>
</dbReference>
<keyword evidence="1" id="KW-0805">Transcription regulation</keyword>
<name>A0A1E3ARB1_9FIRM</name>
<proteinExistence type="predicted"/>
<dbReference type="Gene3D" id="3.20.80.10">
    <property type="entry name" value="Regulatory factor, effector binding domain"/>
    <property type="match status" value="1"/>
</dbReference>
<evidence type="ECO:0000313" key="5">
    <source>
        <dbReference type="EMBL" id="ODM11164.1"/>
    </source>
</evidence>
<dbReference type="Pfam" id="PF12833">
    <property type="entry name" value="HTH_18"/>
    <property type="match status" value="1"/>
</dbReference>
<evidence type="ECO:0000256" key="3">
    <source>
        <dbReference type="ARBA" id="ARBA00023163"/>
    </source>
</evidence>
<dbReference type="InterPro" id="IPR011256">
    <property type="entry name" value="Reg_factor_effector_dom_sf"/>
</dbReference>
<keyword evidence="2" id="KW-0238">DNA-binding</keyword>
<evidence type="ECO:0000256" key="2">
    <source>
        <dbReference type="ARBA" id="ARBA00023125"/>
    </source>
</evidence>
<dbReference type="Gene3D" id="1.10.10.60">
    <property type="entry name" value="Homeodomain-like"/>
    <property type="match status" value="1"/>
</dbReference>
<reference evidence="5 6" key="1">
    <citation type="submission" date="2016-07" db="EMBL/GenBank/DDBJ databases">
        <title>Characterization of isolates of Eisenbergiella tayi derived from blood cultures, using whole genome sequencing.</title>
        <authorList>
            <person name="Burdz T."/>
            <person name="Wiebe D."/>
            <person name="Huynh C."/>
            <person name="Bernard K."/>
        </authorList>
    </citation>
    <scope>NUCLEOTIDE SEQUENCE [LARGE SCALE GENOMIC DNA]</scope>
    <source>
        <strain evidence="5 6">NML 120489</strain>
    </source>
</reference>
<dbReference type="InterPro" id="IPR018060">
    <property type="entry name" value="HTH_AraC"/>
</dbReference>
<dbReference type="InterPro" id="IPR009057">
    <property type="entry name" value="Homeodomain-like_sf"/>
</dbReference>
<dbReference type="PATRIC" id="fig|1432052.3.peg.3987"/>
<keyword evidence="3" id="KW-0804">Transcription</keyword>
<dbReference type="SUPFAM" id="SSF46689">
    <property type="entry name" value="Homeodomain-like"/>
    <property type="match status" value="1"/>
</dbReference>
<dbReference type="SMART" id="SM00342">
    <property type="entry name" value="HTH_ARAC"/>
    <property type="match status" value="1"/>
</dbReference>
<dbReference type="GO" id="GO:0043565">
    <property type="term" value="F:sequence-specific DNA binding"/>
    <property type="evidence" value="ECO:0007669"/>
    <property type="project" value="InterPro"/>
</dbReference>
<gene>
    <name evidence="5" type="primary">tetD_2</name>
    <name evidence="5" type="ORF">BEH84_03593</name>
</gene>
<dbReference type="PANTHER" id="PTHR47504:SF5">
    <property type="entry name" value="RIGHT ORIGIN-BINDING PROTEIN"/>
    <property type="match status" value="1"/>
</dbReference>
<dbReference type="InterPro" id="IPR029441">
    <property type="entry name" value="Cass2"/>
</dbReference>
<evidence type="ECO:0000256" key="1">
    <source>
        <dbReference type="ARBA" id="ARBA00023015"/>
    </source>
</evidence>
<dbReference type="RefSeq" id="WP_069157817.1">
    <property type="nucleotide sequence ID" value="NZ_DBFYTC010000199.1"/>
</dbReference>
<dbReference type="PANTHER" id="PTHR47504">
    <property type="entry name" value="RIGHT ORIGIN-BINDING PROTEIN"/>
    <property type="match status" value="1"/>
</dbReference>
<organism evidence="5 6">
    <name type="scientific">Eisenbergiella tayi</name>
    <dbReference type="NCBI Taxonomy" id="1432052"/>
    <lineage>
        <taxon>Bacteria</taxon>
        <taxon>Bacillati</taxon>
        <taxon>Bacillota</taxon>
        <taxon>Clostridia</taxon>
        <taxon>Lachnospirales</taxon>
        <taxon>Lachnospiraceae</taxon>
        <taxon>Eisenbergiella</taxon>
    </lineage>
</organism>
<protein>
    <submittedName>
        <fullName evidence="5">Transposon Tn10 TetD protein</fullName>
    </submittedName>
</protein>
<dbReference type="GO" id="GO:0003700">
    <property type="term" value="F:DNA-binding transcription factor activity"/>
    <property type="evidence" value="ECO:0007669"/>
    <property type="project" value="InterPro"/>
</dbReference>
<accession>A0A1E3ARB1</accession>
<evidence type="ECO:0000259" key="4">
    <source>
        <dbReference type="PROSITE" id="PS01124"/>
    </source>
</evidence>
<dbReference type="Proteomes" id="UP000095003">
    <property type="component" value="Unassembled WGS sequence"/>
</dbReference>
<dbReference type="AlphaFoldDB" id="A0A1E3ARB1"/>
<dbReference type="EMBL" id="MCGI01000003">
    <property type="protein sequence ID" value="ODM11164.1"/>
    <property type="molecule type" value="Genomic_DNA"/>
</dbReference>
<dbReference type="InterPro" id="IPR050959">
    <property type="entry name" value="MarA-like"/>
</dbReference>
<dbReference type="PROSITE" id="PS01124">
    <property type="entry name" value="HTH_ARAC_FAMILY_2"/>
    <property type="match status" value="1"/>
</dbReference>
<dbReference type="PRINTS" id="PR00032">
    <property type="entry name" value="HTHARAC"/>
</dbReference>
<dbReference type="Pfam" id="PF14526">
    <property type="entry name" value="Cass2"/>
    <property type="match status" value="1"/>
</dbReference>
<evidence type="ECO:0000313" key="6">
    <source>
        <dbReference type="Proteomes" id="UP000095003"/>
    </source>
</evidence>
<comment type="caution">
    <text evidence="5">The sequence shown here is derived from an EMBL/GenBank/DDBJ whole genome shotgun (WGS) entry which is preliminary data.</text>
</comment>
<sequence length="304" mass="35217">MKSSKIFDDVIIYLEKLAYEDSDIDYNEISRIVMCPIALFQRIFIFVSGISISDYVRKRRLTIAGNELRNSDISVLDIAIKYGFQSHSAFTRAFKDQHGITPSQARQLTTKLNDYLPINFSDMRFIGGKRIMAEMKKIIYKQADERLMVGMFRETSFQNDGQAWQSFFEGNFIEKLNKLSDVKCCDDLDENDGIGLMYDFSDKYNFSIIIGDFVQINAEIPEGLYVKRIPKGLVAYVQIEGNNIADILDSAYLLITEAIEKTGKEIDYQNFYWGEVYTHERYSEPLRRGEKVTIDYIIPVKQNE</sequence>